<keyword evidence="7 11" id="KW-0238">DNA-binding</keyword>
<evidence type="ECO:0000256" key="8">
    <source>
        <dbReference type="ARBA" id="ARBA00023163"/>
    </source>
</evidence>
<name>A0A077Z8Q6_TRITR</name>
<evidence type="ECO:0000256" key="2">
    <source>
        <dbReference type="ARBA" id="ARBA00005993"/>
    </source>
</evidence>
<dbReference type="PROSITE" id="PS51030">
    <property type="entry name" value="NUCLEAR_REC_DBD_2"/>
    <property type="match status" value="1"/>
</dbReference>
<dbReference type="Gene3D" id="3.30.50.10">
    <property type="entry name" value="Erythroid Transcription Factor GATA-1, subunit A"/>
    <property type="match status" value="1"/>
</dbReference>
<evidence type="ECO:0000259" key="12">
    <source>
        <dbReference type="PROSITE" id="PS51030"/>
    </source>
</evidence>
<dbReference type="GO" id="GO:0005634">
    <property type="term" value="C:nucleus"/>
    <property type="evidence" value="ECO:0007669"/>
    <property type="project" value="UniProtKB-SubCell"/>
</dbReference>
<dbReference type="EMBL" id="HG806086">
    <property type="protein sequence ID" value="CDW56847.1"/>
    <property type="molecule type" value="Genomic_DNA"/>
</dbReference>
<dbReference type="InterPro" id="IPR000536">
    <property type="entry name" value="Nucl_hrmn_rcpt_lig-bd"/>
</dbReference>
<evidence type="ECO:0000256" key="7">
    <source>
        <dbReference type="ARBA" id="ARBA00023125"/>
    </source>
</evidence>
<dbReference type="GO" id="GO:0000978">
    <property type="term" value="F:RNA polymerase II cis-regulatory region sequence-specific DNA binding"/>
    <property type="evidence" value="ECO:0007669"/>
    <property type="project" value="InterPro"/>
</dbReference>
<dbReference type="Pfam" id="PF00104">
    <property type="entry name" value="Hormone_recep"/>
    <property type="match status" value="1"/>
</dbReference>
<gene>
    <name evidence="14" type="ORF">TTRE_0000512901</name>
</gene>
<keyword evidence="4 11" id="KW-0863">Zinc-finger</keyword>
<evidence type="ECO:0000256" key="3">
    <source>
        <dbReference type="ARBA" id="ARBA00022723"/>
    </source>
</evidence>
<dbReference type="InterPro" id="IPR050274">
    <property type="entry name" value="Nuclear_hormone_rcpt_NR2"/>
</dbReference>
<keyword evidence="15" id="KW-1185">Reference proteome</keyword>
<feature type="non-terminal residue" evidence="14">
    <location>
        <position position="1"/>
    </location>
</feature>
<evidence type="ECO:0000256" key="6">
    <source>
        <dbReference type="ARBA" id="ARBA00023015"/>
    </source>
</evidence>
<feature type="domain" description="NR LBD" evidence="13">
    <location>
        <begin position="122"/>
        <end position="352"/>
    </location>
</feature>
<dbReference type="OrthoDB" id="5771769at2759"/>
<dbReference type="GO" id="GO:0003707">
    <property type="term" value="F:nuclear steroid receptor activity"/>
    <property type="evidence" value="ECO:0007669"/>
    <property type="project" value="InterPro"/>
</dbReference>
<dbReference type="PROSITE" id="PS00031">
    <property type="entry name" value="NUCLEAR_REC_DBD_1"/>
    <property type="match status" value="1"/>
</dbReference>
<dbReference type="AlphaFoldDB" id="A0A077Z8Q6"/>
<reference evidence="14" key="1">
    <citation type="submission" date="2014-01" db="EMBL/GenBank/DDBJ databases">
        <authorList>
            <person name="Aslett M."/>
        </authorList>
    </citation>
    <scope>NUCLEOTIDE SEQUENCE</scope>
</reference>
<dbReference type="SMART" id="SM00399">
    <property type="entry name" value="ZnF_C4"/>
    <property type="match status" value="1"/>
</dbReference>
<dbReference type="InterPro" id="IPR001723">
    <property type="entry name" value="Nuclear_hrmn_rcpt"/>
</dbReference>
<dbReference type="InterPro" id="IPR049636">
    <property type="entry name" value="HNF4-like_DBD"/>
</dbReference>
<proteinExistence type="inferred from homology"/>
<evidence type="ECO:0000256" key="10">
    <source>
        <dbReference type="ARBA" id="ARBA00023242"/>
    </source>
</evidence>
<dbReference type="PRINTS" id="PR00545">
    <property type="entry name" value="RETINOIDXR"/>
</dbReference>
<evidence type="ECO:0000313" key="14">
    <source>
        <dbReference type="EMBL" id="CDW56847.1"/>
    </source>
</evidence>
<dbReference type="InterPro" id="IPR013088">
    <property type="entry name" value="Znf_NHR/GATA"/>
</dbReference>
<dbReference type="SUPFAM" id="SSF48508">
    <property type="entry name" value="Nuclear receptor ligand-binding domain"/>
    <property type="match status" value="1"/>
</dbReference>
<evidence type="ECO:0000313" key="15">
    <source>
        <dbReference type="Proteomes" id="UP000030665"/>
    </source>
</evidence>
<evidence type="ECO:0000256" key="11">
    <source>
        <dbReference type="RuleBase" id="RU004334"/>
    </source>
</evidence>
<dbReference type="GO" id="GO:0008270">
    <property type="term" value="F:zinc ion binding"/>
    <property type="evidence" value="ECO:0007669"/>
    <property type="project" value="UniProtKB-KW"/>
</dbReference>
<keyword evidence="10 11" id="KW-0539">Nucleus</keyword>
<keyword evidence="9 11" id="KW-0675">Receptor</keyword>
<dbReference type="Proteomes" id="UP000030665">
    <property type="component" value="Unassembled WGS sequence"/>
</dbReference>
<protein>
    <submittedName>
        <fullName evidence="14">Hepatocyte nuclear factor 4 beta</fullName>
    </submittedName>
</protein>
<dbReference type="PRINTS" id="PR00398">
    <property type="entry name" value="STRDHORMONER"/>
</dbReference>
<dbReference type="PROSITE" id="PS51843">
    <property type="entry name" value="NR_LBD"/>
    <property type="match status" value="1"/>
</dbReference>
<sequence length="419" mass="47592">AYCQCFKLTHFHNGHIPVQCKQFLGAYTTTCIICKDRATGRHYGANSCDGCKGFFRRTVRKKQTYICRFSEKCIIEKDKRNACRHCRFKKCLSAGMRKEAVQNERDQIKRRSGDQQDGTSTSAIQCLSLLLGAEPVSSPIRATVITNTSNGHPEKSAKAATKLATLTDIADAIKQQLLLLIEWAKTLPTFHSLALEDQVEHLLLSVARRSIPYRDILLLNNDAFIPRSYSSQLHDINQVIFRVLDELVEPMRELNADDTEYACLKALLFFNPNTHGLKSNKEIKEVRQKVLLGLQAYCNRSDKSGNLRFGNLLLLLPPLQAMSQQFVEDLQLVTIFGICRVDKLLDELLLTATQPRNTKVTCMCIEDSVIAQRNLNYFHKYPFLRNGLLGTFWLKGLICINTCMPLIQRVFKITSSIIQ</sequence>
<dbReference type="Pfam" id="PF00105">
    <property type="entry name" value="zf-C4"/>
    <property type="match status" value="1"/>
</dbReference>
<dbReference type="PRINTS" id="PR00047">
    <property type="entry name" value="STROIDFINGER"/>
</dbReference>
<dbReference type="Gene3D" id="1.10.565.10">
    <property type="entry name" value="Retinoid X Receptor"/>
    <property type="match status" value="1"/>
</dbReference>
<keyword evidence="3 11" id="KW-0479">Metal-binding</keyword>
<keyword evidence="8 11" id="KW-0804">Transcription</keyword>
<comment type="similarity">
    <text evidence="2 11">Belongs to the nuclear hormone receptor family.</text>
</comment>
<comment type="subcellular location">
    <subcellularLocation>
        <location evidence="1 11">Nucleus</location>
    </subcellularLocation>
</comment>
<reference evidence="14" key="2">
    <citation type="submission" date="2014-03" db="EMBL/GenBank/DDBJ databases">
        <title>The whipworm genome and dual-species transcriptomics of an intimate host-pathogen interaction.</title>
        <authorList>
            <person name="Foth B.J."/>
            <person name="Tsai I.J."/>
            <person name="Reid A.J."/>
            <person name="Bancroft A.J."/>
            <person name="Nichol S."/>
            <person name="Tracey A."/>
            <person name="Holroyd N."/>
            <person name="Cotton J.A."/>
            <person name="Stanley E.J."/>
            <person name="Zarowiecki M."/>
            <person name="Liu J.Z."/>
            <person name="Huckvale T."/>
            <person name="Cooper P.J."/>
            <person name="Grencis R.K."/>
            <person name="Berriman M."/>
        </authorList>
    </citation>
    <scope>NUCLEOTIDE SEQUENCE [LARGE SCALE GENOMIC DNA]</scope>
</reference>
<dbReference type="PANTHER" id="PTHR24083">
    <property type="entry name" value="NUCLEAR HORMONE RECEPTOR"/>
    <property type="match status" value="1"/>
</dbReference>
<organism evidence="14 15">
    <name type="scientific">Trichuris trichiura</name>
    <name type="common">Whipworm</name>
    <name type="synonym">Trichocephalus trichiurus</name>
    <dbReference type="NCBI Taxonomy" id="36087"/>
    <lineage>
        <taxon>Eukaryota</taxon>
        <taxon>Metazoa</taxon>
        <taxon>Ecdysozoa</taxon>
        <taxon>Nematoda</taxon>
        <taxon>Enoplea</taxon>
        <taxon>Dorylaimia</taxon>
        <taxon>Trichinellida</taxon>
        <taxon>Trichuridae</taxon>
        <taxon>Trichuris</taxon>
    </lineage>
</organism>
<evidence type="ECO:0000256" key="9">
    <source>
        <dbReference type="ARBA" id="ARBA00023170"/>
    </source>
</evidence>
<dbReference type="InterPro" id="IPR035500">
    <property type="entry name" value="NHR-like_dom_sf"/>
</dbReference>
<evidence type="ECO:0000256" key="5">
    <source>
        <dbReference type="ARBA" id="ARBA00022833"/>
    </source>
</evidence>
<keyword evidence="5 11" id="KW-0862">Zinc</keyword>
<accession>A0A077Z8Q6</accession>
<keyword evidence="6 11" id="KW-0805">Transcription regulation</keyword>
<dbReference type="InterPro" id="IPR001628">
    <property type="entry name" value="Znf_hrmn_rcpt"/>
</dbReference>
<dbReference type="SMART" id="SM00430">
    <property type="entry name" value="HOLI"/>
    <property type="match status" value="1"/>
</dbReference>
<evidence type="ECO:0000259" key="13">
    <source>
        <dbReference type="PROSITE" id="PS51843"/>
    </source>
</evidence>
<evidence type="ECO:0000256" key="4">
    <source>
        <dbReference type="ARBA" id="ARBA00022771"/>
    </source>
</evidence>
<dbReference type="InterPro" id="IPR000003">
    <property type="entry name" value="Retinoid-X_rcpt/HNF4"/>
</dbReference>
<evidence type="ECO:0000256" key="1">
    <source>
        <dbReference type="ARBA" id="ARBA00004123"/>
    </source>
</evidence>
<dbReference type="CDD" id="cd06960">
    <property type="entry name" value="NR_DBD_HNF4A"/>
    <property type="match status" value="1"/>
</dbReference>
<dbReference type="FunFam" id="3.30.50.10:FF:000030">
    <property type="entry name" value="Nuclear Hormone Receptor family"/>
    <property type="match status" value="1"/>
</dbReference>
<dbReference type="SUPFAM" id="SSF57716">
    <property type="entry name" value="Glucocorticoid receptor-like (DNA-binding domain)"/>
    <property type="match status" value="1"/>
</dbReference>
<dbReference type="STRING" id="36087.A0A077Z8Q6"/>
<feature type="domain" description="Nuclear receptor" evidence="12">
    <location>
        <begin position="28"/>
        <end position="103"/>
    </location>
</feature>